<evidence type="ECO:0000259" key="12">
    <source>
        <dbReference type="SMART" id="SM00306"/>
    </source>
</evidence>
<dbReference type="InterPro" id="IPR037033">
    <property type="entry name" value="DNA-dir_RNAP_su2_hyb_sf"/>
</dbReference>
<comment type="caution">
    <text evidence="13">The sequence shown here is derived from an EMBL/GenBank/DDBJ whole genome shotgun (WGS) entry which is preliminary data.</text>
</comment>
<dbReference type="EMBL" id="AJWJ01000427">
    <property type="protein sequence ID" value="KAF2070970.1"/>
    <property type="molecule type" value="Genomic_DNA"/>
</dbReference>
<dbReference type="GO" id="GO:0000428">
    <property type="term" value="C:DNA-directed RNA polymerase complex"/>
    <property type="evidence" value="ECO:0007669"/>
    <property type="project" value="UniProtKB-KW"/>
</dbReference>
<keyword evidence="3 11" id="KW-0240">DNA-directed RNA polymerase</keyword>
<dbReference type="FunFam" id="2.40.270.10:FF:000011">
    <property type="entry name" value="DNA-directed RNA polymerase subunit beta"/>
    <property type="match status" value="1"/>
</dbReference>
<dbReference type="GO" id="GO:0032549">
    <property type="term" value="F:ribonucleoside binding"/>
    <property type="evidence" value="ECO:0007669"/>
    <property type="project" value="InterPro"/>
</dbReference>
<evidence type="ECO:0000256" key="7">
    <source>
        <dbReference type="ARBA" id="ARBA00022771"/>
    </source>
</evidence>
<dbReference type="PROSITE" id="PS50817">
    <property type="entry name" value="INTEIN_N_TER"/>
    <property type="match status" value="1"/>
</dbReference>
<dbReference type="GO" id="GO:0016539">
    <property type="term" value="P:intein-mediated protein splicing"/>
    <property type="evidence" value="ECO:0007669"/>
    <property type="project" value="InterPro"/>
</dbReference>
<dbReference type="Gene3D" id="3.90.1110.10">
    <property type="entry name" value="RNA polymerase Rpb2, domain 2"/>
    <property type="match status" value="1"/>
</dbReference>
<dbReference type="FunFam" id="3.90.1800.10:FF:000003">
    <property type="entry name" value="DNA-directed RNA polymerase subunit beta"/>
    <property type="match status" value="1"/>
</dbReference>
<dbReference type="CDD" id="cd00081">
    <property type="entry name" value="Hint"/>
    <property type="match status" value="1"/>
</dbReference>
<proteinExistence type="inferred from homology"/>
<evidence type="ECO:0000256" key="8">
    <source>
        <dbReference type="ARBA" id="ARBA00022833"/>
    </source>
</evidence>
<evidence type="ECO:0000256" key="9">
    <source>
        <dbReference type="ARBA" id="ARBA00023163"/>
    </source>
</evidence>
<comment type="similarity">
    <text evidence="2 11">Belongs to the RNA polymerase beta chain family.</text>
</comment>
<dbReference type="SUPFAM" id="SSF51294">
    <property type="entry name" value="Hedgehog/intein (Hint) domain"/>
    <property type="match status" value="1"/>
</dbReference>
<dbReference type="FunFam" id="3.90.1070.20:FF:000002">
    <property type="entry name" value="DNA-directed RNA polymerase subunit beta"/>
    <property type="match status" value="1"/>
</dbReference>
<dbReference type="Gene3D" id="3.90.1800.10">
    <property type="entry name" value="RNA polymerase alpha subunit dimerisation domain"/>
    <property type="match status" value="1"/>
</dbReference>
<evidence type="ECO:0000256" key="11">
    <source>
        <dbReference type="RuleBase" id="RU363031"/>
    </source>
</evidence>
<gene>
    <name evidence="13" type="ORF">CYY_007720</name>
</gene>
<dbReference type="CDD" id="cd00653">
    <property type="entry name" value="RNA_pol_B_RPB2"/>
    <property type="match status" value="1"/>
</dbReference>
<dbReference type="InterPro" id="IPR007647">
    <property type="entry name" value="RNA_pol_Rpb2_5"/>
</dbReference>
<dbReference type="FunFam" id="3.90.1110.10:FF:000006">
    <property type="entry name" value="DNA-directed RNA polymerase subunit beta"/>
    <property type="match status" value="1"/>
</dbReference>
<dbReference type="InterPro" id="IPR007120">
    <property type="entry name" value="DNA-dir_RNAP_su2_dom"/>
</dbReference>
<dbReference type="GO" id="GO:0008270">
    <property type="term" value="F:zinc ion binding"/>
    <property type="evidence" value="ECO:0007669"/>
    <property type="project" value="UniProtKB-KW"/>
</dbReference>
<dbReference type="Gene3D" id="3.90.1100.10">
    <property type="match status" value="1"/>
</dbReference>
<accession>A0A8J4PQI2</accession>
<keyword evidence="4 11" id="KW-0808">Transferase</keyword>
<dbReference type="NCBIfam" id="TIGR01443">
    <property type="entry name" value="intein_Cterm"/>
    <property type="match status" value="1"/>
</dbReference>
<comment type="catalytic activity">
    <reaction evidence="11">
        <text>RNA(n) + a ribonucleoside 5'-triphosphate = RNA(n+1) + diphosphate</text>
        <dbReference type="Rhea" id="RHEA:21248"/>
        <dbReference type="Rhea" id="RHEA-COMP:14527"/>
        <dbReference type="Rhea" id="RHEA-COMP:17342"/>
        <dbReference type="ChEBI" id="CHEBI:33019"/>
        <dbReference type="ChEBI" id="CHEBI:61557"/>
        <dbReference type="ChEBI" id="CHEBI:140395"/>
        <dbReference type="EC" id="2.7.7.6"/>
    </reaction>
</comment>
<reference evidence="13" key="1">
    <citation type="submission" date="2020-01" db="EMBL/GenBank/DDBJ databases">
        <title>Development of genomics and gene disruption for Polysphondylium violaceum indicates a role for the polyketide synthase stlB in stalk morphogenesis.</title>
        <authorList>
            <person name="Narita B."/>
            <person name="Kawabe Y."/>
            <person name="Kin K."/>
            <person name="Saito T."/>
            <person name="Gibbs R."/>
            <person name="Kuspa A."/>
            <person name="Muzny D."/>
            <person name="Queller D."/>
            <person name="Richards S."/>
            <person name="Strassman J."/>
            <person name="Sucgang R."/>
            <person name="Worley K."/>
            <person name="Schaap P."/>
        </authorList>
    </citation>
    <scope>NUCLEOTIDE SEQUENCE</scope>
    <source>
        <strain evidence="13">QSvi11</strain>
    </source>
</reference>
<evidence type="ECO:0000256" key="6">
    <source>
        <dbReference type="ARBA" id="ARBA00022723"/>
    </source>
</evidence>
<dbReference type="InterPro" id="IPR007644">
    <property type="entry name" value="RNA_pol_bsu_protrusion"/>
</dbReference>
<dbReference type="InterPro" id="IPR003587">
    <property type="entry name" value="Hint_dom_N"/>
</dbReference>
<dbReference type="EC" id="2.7.7.6" evidence="11"/>
<name>A0A8J4PQI2_9MYCE</name>
<dbReference type="InterPro" id="IPR037034">
    <property type="entry name" value="RNA_pol_Rpb2_2_sf"/>
</dbReference>
<dbReference type="Gene3D" id="3.90.1070.20">
    <property type="match status" value="1"/>
</dbReference>
<keyword evidence="8" id="KW-0862">Zinc</keyword>
<dbReference type="FunFam" id="2.40.270.10:FF:000006">
    <property type="entry name" value="DNA-directed RNA polymerase subunit beta"/>
    <property type="match status" value="1"/>
</dbReference>
<dbReference type="FunFam" id="3.90.1100.10:FF:000014">
    <property type="entry name" value="DNA-directed RNA polymerase subunit beta"/>
    <property type="match status" value="1"/>
</dbReference>
<keyword evidence="7" id="KW-0863">Zinc-finger</keyword>
<evidence type="ECO:0000256" key="3">
    <source>
        <dbReference type="ARBA" id="ARBA00022478"/>
    </source>
</evidence>
<sequence>MNVDKPTTSSNNVHSFPKGSMGDLFDPSKLTDDIKAVEEKWKLVPAFLKCRGLVKQHIDSYNYFINVEMKKILRANERLTTEVDPSFFVKFTDIFVGTPNITEDNDEVTPMSPQRCRLRDMTYSAPIFVNFEYTRSKDNIHGSKNVHIGNIPIMLRSSNCVLTNKNHEQLAELGECPLDPGGYFIIRGVEKVILNHEQLSKNRIIIETDSKGFPSASVTSSTHERKSRTNITLKNEKLYLKHNTFSEDIPIAIVLKGMGVESDQEMAQLVGSDEIFLDAIAPSLEECFKANIHTAAQALEYLGSRIKVYRRPYGMPTKKTKSEEARDVLAGVVLNHVPVRRYNFRLKVIYLTLMIRRIILATKDKSTLDDKDYYGNKRIELSGQLISLLFEDCFKKFLTELKKSIDQSITKQNKTNILDIARLIRIDTITNGLTHAISSGQWNLKRFRMERSGVSQVLSRLSYISCLGMMTRIQSQFEKTRKVAGPRSLQPSQWGMLCPSDTPEGEACLDPNTEILLSNGTMAKIRDLVDGDEIVTVDPISFKQETTRIYGHFIKSTKQYGKPLLKITTISGRSIICTNDHRFLTKDGVWTESKDLSISNPLHKINVFNVVKPTIMIQQQQEEKKLILNQDLILQSKQFTNLSDKQKDRINESIKQLTKIGLLPLYNDHPQLATLSRILGFIDKTTDINDTNQQMIQFQFNNHQDFSQFENDLETLGLDQKGLNVNIDSGKNNNSRNRQIKVDLMESSDLCNLLFWLLSIPSQGWIYSSTSNNSIIQFISSFISNSNRIEFNILEETSDNSNKSELIVYIKQKEIMNQNVEIDKLKSILNDKFEIECELIENENSINIKNVHKFLETIQSIKYSNQLNNLIVQAKEYLLYKNYNINNNNTETNNFNQFKLENQVLNNTITIGIDKIELLSTDDYPEISDFTTISDYHSMISNGFITHNCGLVKNFALMTHVTTDESEIPLLKLAFNLGVQDILMVSGEELNSRSAFLVFLNGQIIGIHNSPNYFVSTLRKMRRVGRIREFVSICKNEAHKTISIACDGGRLCRPLIIVDNKVPRLKQEHIEELKDGHRTFDDFIREGILEYLDVNEENDSFLAWKEVAINDSTTHLEIEPFTLLGCVAGLIPYPHHNQSPRNTYQCAMGKQAIGSIAYNQLNRIDTLLYLLVHPQRPLCQTRTIELLQWFRLPAGHNATVAVMSYSGYDIEDALVMNKASLDRGFGRCIVLKKQTTSIKKHPNETIDRLFPPTPDQMRIPKFSLLDTDGIAKPGELAQKGQILVNKHSPEETMDKIANPERYDKYKSSSMNYKYDNPAFIDKVLLTSGEDDQLLVKMLMRSTRRPELGDKFSSRHGQKGVCGIIVKQEDMPFSDLGICPDIIMNPHGFPSRMTIGKMIELLAGKAGVLSGKFGYGTCFGGDKVADISQVLISKGFSYGGKDYVTSGVTGEPLQCFIFFGPIFYQKLKHMVMDKMHARARGPTVTLTRQPTEGRARGGGLRLGEMERDCLIGYGASALIMERLMISSDRFTVYVCKKCGFLGYEGWCQYCKSTVNVSTLQIPYACKLLFQELQAMNIVPRLKLQDS</sequence>
<dbReference type="InterPro" id="IPR007645">
    <property type="entry name" value="RNA_pol_Rpb2_3"/>
</dbReference>
<dbReference type="Gene3D" id="2.40.270.10">
    <property type="entry name" value="DNA-directed RNA polymerase, subunit 2, domain 6"/>
    <property type="match status" value="1"/>
</dbReference>
<comment type="subcellular location">
    <subcellularLocation>
        <location evidence="1">Nucleus</location>
    </subcellularLocation>
</comment>
<feature type="domain" description="Hint" evidence="12">
    <location>
        <begin position="506"/>
        <end position="606"/>
    </location>
</feature>
<dbReference type="PANTHER" id="PTHR20856">
    <property type="entry name" value="DNA-DIRECTED RNA POLYMERASE I SUBUNIT 2"/>
    <property type="match status" value="1"/>
</dbReference>
<dbReference type="GO" id="GO:0005634">
    <property type="term" value="C:nucleus"/>
    <property type="evidence" value="ECO:0007669"/>
    <property type="project" value="UniProtKB-SubCell"/>
</dbReference>
<evidence type="ECO:0000256" key="1">
    <source>
        <dbReference type="ARBA" id="ARBA00004123"/>
    </source>
</evidence>
<dbReference type="InterPro" id="IPR014724">
    <property type="entry name" value="RNA_pol_RPB2_OB-fold"/>
</dbReference>
<dbReference type="NCBIfam" id="TIGR01445">
    <property type="entry name" value="intein_Nterm"/>
    <property type="match status" value="1"/>
</dbReference>
<comment type="function">
    <text evidence="11">DNA-dependent RNA polymerase catalyzes the transcription of DNA into RNA using the four ribonucleoside triphosphates as substrates.</text>
</comment>
<dbReference type="InterPro" id="IPR007121">
    <property type="entry name" value="RNA_pol_bsu_CS"/>
</dbReference>
<keyword evidence="10" id="KW-0539">Nucleus</keyword>
<dbReference type="PROSITE" id="PS50818">
    <property type="entry name" value="INTEIN_C_TER"/>
    <property type="match status" value="1"/>
</dbReference>
<dbReference type="GO" id="GO:0003677">
    <property type="term" value="F:DNA binding"/>
    <property type="evidence" value="ECO:0007669"/>
    <property type="project" value="InterPro"/>
</dbReference>
<dbReference type="Pfam" id="PF04565">
    <property type="entry name" value="RNA_pol_Rpb2_3"/>
    <property type="match status" value="1"/>
</dbReference>
<dbReference type="GO" id="GO:0003899">
    <property type="term" value="F:DNA-directed RNA polymerase activity"/>
    <property type="evidence" value="ECO:0007669"/>
    <property type="project" value="UniProtKB-EC"/>
</dbReference>
<keyword evidence="5 11" id="KW-0548">Nucleotidyltransferase</keyword>
<dbReference type="Pfam" id="PF04560">
    <property type="entry name" value="RNA_pol_Rpb2_7"/>
    <property type="match status" value="1"/>
</dbReference>
<dbReference type="Pfam" id="PF04567">
    <property type="entry name" value="RNA_pol_Rpb2_5"/>
    <property type="match status" value="1"/>
</dbReference>
<evidence type="ECO:0000256" key="10">
    <source>
        <dbReference type="ARBA" id="ARBA00023242"/>
    </source>
</evidence>
<dbReference type="InterPro" id="IPR007641">
    <property type="entry name" value="RNA_pol_Rpb2_7"/>
</dbReference>
<dbReference type="Pfam" id="PF00562">
    <property type="entry name" value="RNA_pol_Rpb2_6"/>
    <property type="match status" value="1"/>
</dbReference>
<dbReference type="Gene3D" id="2.40.50.150">
    <property type="match status" value="1"/>
</dbReference>
<dbReference type="Proteomes" id="UP000695562">
    <property type="component" value="Unassembled WGS sequence"/>
</dbReference>
<dbReference type="InterPro" id="IPR030934">
    <property type="entry name" value="Intein_C"/>
</dbReference>
<dbReference type="SMART" id="SM00306">
    <property type="entry name" value="HintN"/>
    <property type="match status" value="1"/>
</dbReference>
<dbReference type="PROSITE" id="PS01166">
    <property type="entry name" value="RNA_POL_BETA"/>
    <property type="match status" value="1"/>
</dbReference>
<keyword evidence="9 11" id="KW-0804">Transcription</keyword>
<dbReference type="InterPro" id="IPR015712">
    <property type="entry name" value="DNA-dir_RNA_pol_su2"/>
</dbReference>
<dbReference type="OrthoDB" id="10248617at2759"/>
<dbReference type="Pfam" id="PF04561">
    <property type="entry name" value="RNA_pol_Rpb2_2"/>
    <property type="match status" value="1"/>
</dbReference>
<evidence type="ECO:0000313" key="14">
    <source>
        <dbReference type="Proteomes" id="UP000695562"/>
    </source>
</evidence>
<keyword evidence="14" id="KW-1185">Reference proteome</keyword>
<evidence type="ECO:0000256" key="2">
    <source>
        <dbReference type="ARBA" id="ARBA00006835"/>
    </source>
</evidence>
<dbReference type="InterPro" id="IPR007646">
    <property type="entry name" value="RNA_pol_Rpb2_4"/>
</dbReference>
<dbReference type="Pfam" id="PF04563">
    <property type="entry name" value="RNA_pol_Rpb2_1"/>
    <property type="match status" value="1"/>
</dbReference>
<protein>
    <recommendedName>
        <fullName evidence="11">DNA-directed RNA polymerase subunit beta</fullName>
        <ecNumber evidence="11">2.7.7.6</ecNumber>
    </recommendedName>
</protein>
<dbReference type="InterPro" id="IPR036844">
    <property type="entry name" value="Hint_dom_sf"/>
</dbReference>
<dbReference type="GO" id="GO:0006383">
    <property type="term" value="P:transcription by RNA polymerase III"/>
    <property type="evidence" value="ECO:0007669"/>
    <property type="project" value="UniProtKB-ARBA"/>
</dbReference>
<dbReference type="SUPFAM" id="SSF64484">
    <property type="entry name" value="beta and beta-prime subunits of DNA dependent RNA-polymerase"/>
    <property type="match status" value="2"/>
</dbReference>
<dbReference type="Pfam" id="PF04566">
    <property type="entry name" value="RNA_pol_Rpb2_4"/>
    <property type="match status" value="1"/>
</dbReference>
<evidence type="ECO:0000256" key="5">
    <source>
        <dbReference type="ARBA" id="ARBA00022695"/>
    </source>
</evidence>
<evidence type="ECO:0000256" key="4">
    <source>
        <dbReference type="ARBA" id="ARBA00022679"/>
    </source>
</evidence>
<evidence type="ECO:0000313" key="13">
    <source>
        <dbReference type="EMBL" id="KAF2070970.1"/>
    </source>
</evidence>
<dbReference type="InterPro" id="IPR007642">
    <property type="entry name" value="RNA_pol_Rpb2_2"/>
</dbReference>
<keyword evidence="6" id="KW-0479">Metal-binding</keyword>
<dbReference type="InterPro" id="IPR006141">
    <property type="entry name" value="Intein_N"/>
</dbReference>
<organism evidence="13 14">
    <name type="scientific">Polysphondylium violaceum</name>
    <dbReference type="NCBI Taxonomy" id="133409"/>
    <lineage>
        <taxon>Eukaryota</taxon>
        <taxon>Amoebozoa</taxon>
        <taxon>Evosea</taxon>
        <taxon>Eumycetozoa</taxon>
        <taxon>Dictyostelia</taxon>
        <taxon>Dictyosteliales</taxon>
        <taxon>Dictyosteliaceae</taxon>
        <taxon>Polysphondylium</taxon>
    </lineage>
</organism>